<proteinExistence type="predicted"/>
<gene>
    <name evidence="2" type="ORF">EGK74_00955</name>
</gene>
<feature type="region of interest" description="Disordered" evidence="1">
    <location>
        <begin position="53"/>
        <end position="76"/>
    </location>
</feature>
<evidence type="ECO:0000313" key="2">
    <source>
        <dbReference type="EMBL" id="RPD90948.1"/>
    </source>
</evidence>
<organism evidence="2 3">
    <name type="scientific">Neisseria weixii</name>
    <dbReference type="NCBI Taxonomy" id="1853276"/>
    <lineage>
        <taxon>Bacteria</taxon>
        <taxon>Pseudomonadati</taxon>
        <taxon>Pseudomonadota</taxon>
        <taxon>Betaproteobacteria</taxon>
        <taxon>Neisseriales</taxon>
        <taxon>Neisseriaceae</taxon>
        <taxon>Neisseria</taxon>
    </lineage>
</organism>
<sequence length="76" mass="8288">MSTDTPTNQASTFDVSSAAEMEALERELVIEDSVDSVVRYAEEPLSDEEIEARKLDEEEIVPDSGPIGGLETKADE</sequence>
<keyword evidence="3" id="KW-1185">Reference proteome</keyword>
<reference evidence="2 3" key="1">
    <citation type="submission" date="2018-11" db="EMBL/GenBank/DDBJ databases">
        <title>Neisseria weixii sp. nov. isolated from the rectal contents of plateau pika (Ochotona cruzoniae).</title>
        <authorList>
            <person name="Zhang G."/>
        </authorList>
    </citation>
    <scope>NUCLEOTIDE SEQUENCE [LARGE SCALE GENOMIC DNA]</scope>
    <source>
        <strain evidence="2 3">10009</strain>
    </source>
</reference>
<evidence type="ECO:0000256" key="1">
    <source>
        <dbReference type="SAM" id="MobiDB-lite"/>
    </source>
</evidence>
<name>A0A3N4N767_9NEIS</name>
<dbReference type="AlphaFoldDB" id="A0A3N4N767"/>
<dbReference type="Proteomes" id="UP000272412">
    <property type="component" value="Unassembled WGS sequence"/>
</dbReference>
<evidence type="ECO:0000313" key="3">
    <source>
        <dbReference type="Proteomes" id="UP000272412"/>
    </source>
</evidence>
<dbReference type="OrthoDB" id="8604081at2"/>
<dbReference type="EMBL" id="RPFL01000001">
    <property type="protein sequence ID" value="RPD90948.1"/>
    <property type="molecule type" value="Genomic_DNA"/>
</dbReference>
<dbReference type="RefSeq" id="WP_123803614.1">
    <property type="nucleotide sequence ID" value="NZ_RPFL01000001.1"/>
</dbReference>
<protein>
    <submittedName>
        <fullName evidence="2">Uncharacterized protein</fullName>
    </submittedName>
</protein>
<accession>A0A3N4N767</accession>
<comment type="caution">
    <text evidence="2">The sequence shown here is derived from an EMBL/GenBank/DDBJ whole genome shotgun (WGS) entry which is preliminary data.</text>
</comment>